<dbReference type="PANTHER" id="PTHR43124">
    <property type="entry name" value="PURINE EFFLUX PUMP PBUE"/>
    <property type="match status" value="1"/>
</dbReference>
<feature type="transmembrane region" description="Helical" evidence="6">
    <location>
        <begin position="362"/>
        <end position="379"/>
    </location>
</feature>
<keyword evidence="5 6" id="KW-0472">Membrane</keyword>
<evidence type="ECO:0000256" key="3">
    <source>
        <dbReference type="ARBA" id="ARBA00022692"/>
    </source>
</evidence>
<evidence type="ECO:0000313" key="8">
    <source>
        <dbReference type="EMBL" id="GIH40455.1"/>
    </source>
</evidence>
<dbReference type="InterPro" id="IPR050189">
    <property type="entry name" value="MFS_Efflux_Transporters"/>
</dbReference>
<feature type="transmembrane region" description="Helical" evidence="6">
    <location>
        <begin position="79"/>
        <end position="100"/>
    </location>
</feature>
<keyword evidence="3 6" id="KW-0812">Transmembrane</keyword>
<keyword evidence="4 6" id="KW-1133">Transmembrane helix</keyword>
<evidence type="ECO:0000256" key="4">
    <source>
        <dbReference type="ARBA" id="ARBA00022989"/>
    </source>
</evidence>
<dbReference type="InterPro" id="IPR011701">
    <property type="entry name" value="MFS"/>
</dbReference>
<dbReference type="CDD" id="cd17324">
    <property type="entry name" value="MFS_NepI_like"/>
    <property type="match status" value="1"/>
</dbReference>
<name>A0ABQ4G076_9ACTN</name>
<comment type="caution">
    <text evidence="8">The sequence shown here is derived from an EMBL/GenBank/DDBJ whole genome shotgun (WGS) entry which is preliminary data.</text>
</comment>
<dbReference type="EMBL" id="BOOC01000014">
    <property type="protein sequence ID" value="GIH40455.1"/>
    <property type="molecule type" value="Genomic_DNA"/>
</dbReference>
<feature type="transmembrane region" description="Helical" evidence="6">
    <location>
        <begin position="208"/>
        <end position="229"/>
    </location>
</feature>
<feature type="transmembrane region" description="Helical" evidence="6">
    <location>
        <begin position="297"/>
        <end position="318"/>
    </location>
</feature>
<evidence type="ECO:0000256" key="6">
    <source>
        <dbReference type="SAM" id="Phobius"/>
    </source>
</evidence>
<feature type="transmembrane region" description="Helical" evidence="6">
    <location>
        <begin position="241"/>
        <end position="262"/>
    </location>
</feature>
<feature type="transmembrane region" description="Helical" evidence="6">
    <location>
        <begin position="330"/>
        <end position="350"/>
    </location>
</feature>
<feature type="transmembrane region" description="Helical" evidence="6">
    <location>
        <begin position="137"/>
        <end position="159"/>
    </location>
</feature>
<dbReference type="PANTHER" id="PTHR43124:SF3">
    <property type="entry name" value="CHLORAMPHENICOL EFFLUX PUMP RV0191"/>
    <property type="match status" value="1"/>
</dbReference>
<dbReference type="InterPro" id="IPR036259">
    <property type="entry name" value="MFS_trans_sf"/>
</dbReference>
<evidence type="ECO:0000256" key="5">
    <source>
        <dbReference type="ARBA" id="ARBA00023136"/>
    </source>
</evidence>
<dbReference type="SUPFAM" id="SSF103473">
    <property type="entry name" value="MFS general substrate transporter"/>
    <property type="match status" value="1"/>
</dbReference>
<feature type="domain" description="Major facilitator superfamily (MFS) profile" evidence="7">
    <location>
        <begin position="13"/>
        <end position="388"/>
    </location>
</feature>
<dbReference type="PROSITE" id="PS50850">
    <property type="entry name" value="MFS"/>
    <property type="match status" value="1"/>
</dbReference>
<evidence type="ECO:0000259" key="7">
    <source>
        <dbReference type="PROSITE" id="PS50850"/>
    </source>
</evidence>
<reference evidence="8 9" key="1">
    <citation type="submission" date="2021-01" db="EMBL/GenBank/DDBJ databases">
        <title>Whole genome shotgun sequence of Microbispora corallina NBRC 16416.</title>
        <authorList>
            <person name="Komaki H."/>
            <person name="Tamura T."/>
        </authorList>
    </citation>
    <scope>NUCLEOTIDE SEQUENCE [LARGE SCALE GENOMIC DNA]</scope>
    <source>
        <strain evidence="8 9">NBRC 16416</strain>
    </source>
</reference>
<dbReference type="InterPro" id="IPR020846">
    <property type="entry name" value="MFS_dom"/>
</dbReference>
<proteinExistence type="predicted"/>
<dbReference type="Proteomes" id="UP000603904">
    <property type="component" value="Unassembled WGS sequence"/>
</dbReference>
<dbReference type="RefSeq" id="WP_204057875.1">
    <property type="nucleotide sequence ID" value="NZ_BAAAGP010000009.1"/>
</dbReference>
<feature type="transmembrane region" description="Helical" evidence="6">
    <location>
        <begin position="106"/>
        <end position="125"/>
    </location>
</feature>
<accession>A0ABQ4G076</accession>
<feature type="transmembrane region" description="Helical" evidence="6">
    <location>
        <begin position="165"/>
        <end position="187"/>
    </location>
</feature>
<dbReference type="Pfam" id="PF07690">
    <property type="entry name" value="MFS_1"/>
    <property type="match status" value="1"/>
</dbReference>
<protein>
    <submittedName>
        <fullName evidence="8">MFS transporter</fullName>
    </submittedName>
</protein>
<keyword evidence="9" id="KW-1185">Reference proteome</keyword>
<gene>
    <name evidence="8" type="ORF">Mco01_34550</name>
</gene>
<feature type="transmembrane region" description="Helical" evidence="6">
    <location>
        <begin position="51"/>
        <end position="67"/>
    </location>
</feature>
<evidence type="ECO:0000256" key="2">
    <source>
        <dbReference type="ARBA" id="ARBA00022475"/>
    </source>
</evidence>
<dbReference type="Gene3D" id="1.20.1250.20">
    <property type="entry name" value="MFS general substrate transporter like domains"/>
    <property type="match status" value="1"/>
</dbReference>
<organism evidence="8 9">
    <name type="scientific">Microbispora corallina</name>
    <dbReference type="NCBI Taxonomy" id="83302"/>
    <lineage>
        <taxon>Bacteria</taxon>
        <taxon>Bacillati</taxon>
        <taxon>Actinomycetota</taxon>
        <taxon>Actinomycetes</taxon>
        <taxon>Streptosporangiales</taxon>
        <taxon>Streptosporangiaceae</taxon>
        <taxon>Microbispora</taxon>
    </lineage>
</organism>
<evidence type="ECO:0000313" key="9">
    <source>
        <dbReference type="Proteomes" id="UP000603904"/>
    </source>
</evidence>
<evidence type="ECO:0000256" key="1">
    <source>
        <dbReference type="ARBA" id="ARBA00004651"/>
    </source>
</evidence>
<keyword evidence="2" id="KW-1003">Cell membrane</keyword>
<sequence length="407" mass="41351">MDRLGSDRRATWALVTLATAAFAYVTAELLPVGLLTVMAADLDRSPSETGLLVTGYAVVVVLASLPLTRLTRRVPRRRLLTVTLAVFSAGALLSAVAPSYPVLLGGRLLIALTQALFWSVVATTATDLFPPALRGRVVARLAIGNSLAPVVGVPAGTWLGQQAGWRTSFAVMAAVGLAVCLTVALLLPADRVRSHEAGRGTEPDGRRYAILLVATLIAVTGFLTAYTYITPFLLEVGGFAPAALSPLLLAGGISGVIGTLAVGPFLDRHPRGTLLVPLGMVTCALAALYALGGVKPAAVVGLCVMSIGFSAMVTSLQNRTLHVAPGSTDLASAGISSGFNVGIATGSLLGGAVLDGAGARDLTATGAMLTAAALIVLLSERWLAPAGRRAVPEPAAAAGTPVAGPCR</sequence>
<feature type="transmembrane region" description="Helical" evidence="6">
    <location>
        <begin position="274"/>
        <end position="291"/>
    </location>
</feature>
<comment type="subcellular location">
    <subcellularLocation>
        <location evidence="1">Cell membrane</location>
        <topology evidence="1">Multi-pass membrane protein</topology>
    </subcellularLocation>
</comment>